<protein>
    <submittedName>
        <fullName evidence="5">Short-chain dehydrogenase</fullName>
    </submittedName>
</protein>
<keyword evidence="6" id="KW-1185">Reference proteome</keyword>
<evidence type="ECO:0000256" key="4">
    <source>
        <dbReference type="ARBA" id="ARBA00023002"/>
    </source>
</evidence>
<dbReference type="Gene3D" id="3.40.50.720">
    <property type="entry name" value="NAD(P)-binding Rossmann-like Domain"/>
    <property type="match status" value="1"/>
</dbReference>
<dbReference type="AlphaFoldDB" id="A0A2U3IEA6"/>
<dbReference type="NCBIfam" id="NF005436">
    <property type="entry name" value="PRK07023.1"/>
    <property type="match status" value="1"/>
</dbReference>
<dbReference type="InterPro" id="IPR051721">
    <property type="entry name" value="Biopterin_syn/organic_redct"/>
</dbReference>
<dbReference type="PANTHER" id="PTHR44085:SF2">
    <property type="entry name" value="SEPIAPTERIN REDUCTASE"/>
    <property type="match status" value="1"/>
</dbReference>
<dbReference type="EMBL" id="OGTP01000032">
    <property type="protein sequence ID" value="SPB18534.1"/>
    <property type="molecule type" value="Genomic_DNA"/>
</dbReference>
<gene>
    <name evidence="5" type="ORF">NOV72_05733</name>
</gene>
<dbReference type="GO" id="GO:0005737">
    <property type="term" value="C:cytoplasm"/>
    <property type="evidence" value="ECO:0007669"/>
    <property type="project" value="UniProtKB-SubCell"/>
</dbReference>
<dbReference type="Pfam" id="PF00106">
    <property type="entry name" value="adh_short"/>
    <property type="match status" value="1"/>
</dbReference>
<accession>A0A2U3IEA6</accession>
<keyword evidence="4" id="KW-0560">Oxidoreductase</keyword>
<evidence type="ECO:0000313" key="6">
    <source>
        <dbReference type="Proteomes" id="UP000238169"/>
    </source>
</evidence>
<dbReference type="SUPFAM" id="SSF51735">
    <property type="entry name" value="NAD(P)-binding Rossmann-fold domains"/>
    <property type="match status" value="1"/>
</dbReference>
<keyword evidence="2" id="KW-0963">Cytoplasm</keyword>
<dbReference type="RefSeq" id="WP_106857982.1">
    <property type="nucleotide sequence ID" value="NZ_OGTP01000032.1"/>
</dbReference>
<name>A0A2U3IEA6_9BURK</name>
<reference evidence="6" key="1">
    <citation type="submission" date="2018-01" db="EMBL/GenBank/DDBJ databases">
        <authorList>
            <person name="Peeters C."/>
        </authorList>
    </citation>
    <scope>NUCLEOTIDE SEQUENCE [LARGE SCALE GENOMIC DNA]</scope>
</reference>
<evidence type="ECO:0000256" key="1">
    <source>
        <dbReference type="ARBA" id="ARBA00004496"/>
    </source>
</evidence>
<dbReference type="OrthoDB" id="9794387at2"/>
<evidence type="ECO:0000256" key="3">
    <source>
        <dbReference type="ARBA" id="ARBA00022857"/>
    </source>
</evidence>
<dbReference type="GO" id="GO:0004757">
    <property type="term" value="F:sepiapterin reductase (NADP+) activity"/>
    <property type="evidence" value="ECO:0007669"/>
    <property type="project" value="TreeGrafter"/>
</dbReference>
<organism evidence="5 6">
    <name type="scientific">Caballeronia novacaledonica</name>
    <dbReference type="NCBI Taxonomy" id="1544861"/>
    <lineage>
        <taxon>Bacteria</taxon>
        <taxon>Pseudomonadati</taxon>
        <taxon>Pseudomonadota</taxon>
        <taxon>Betaproteobacteria</taxon>
        <taxon>Burkholderiales</taxon>
        <taxon>Burkholderiaceae</taxon>
        <taxon>Caballeronia</taxon>
    </lineage>
</organism>
<dbReference type="GO" id="GO:0006729">
    <property type="term" value="P:tetrahydrobiopterin biosynthetic process"/>
    <property type="evidence" value="ECO:0007669"/>
    <property type="project" value="TreeGrafter"/>
</dbReference>
<dbReference type="Proteomes" id="UP000238169">
    <property type="component" value="Unassembled WGS sequence"/>
</dbReference>
<evidence type="ECO:0000313" key="5">
    <source>
        <dbReference type="EMBL" id="SPB18534.1"/>
    </source>
</evidence>
<dbReference type="PANTHER" id="PTHR44085">
    <property type="entry name" value="SEPIAPTERIN REDUCTASE"/>
    <property type="match status" value="1"/>
</dbReference>
<dbReference type="InterPro" id="IPR002347">
    <property type="entry name" value="SDR_fam"/>
</dbReference>
<dbReference type="PRINTS" id="PR00081">
    <property type="entry name" value="GDHRDH"/>
</dbReference>
<evidence type="ECO:0000256" key="2">
    <source>
        <dbReference type="ARBA" id="ARBA00022490"/>
    </source>
</evidence>
<sequence>MPHQTRAILTGHTRGLGAALAECLLAQGADVLAISRKRNDALAARYPGRLHEIELDLADLTKLTDWLSGETLSGFVSGAARVLLVNNAGMLAPVGGLADQEPNAIARAVSVNVAAPLMLAAAVVQASAQATDTRIVHISSGAARNAYPGWSIYCATKAALDHHARAVALDGHRGLRIGSVAPGVVDTDMQAEIRGTELERFPMRERFDALKRDGQLATPAQSARKVVDYLLSDAFGDTPTADIRDLK</sequence>
<dbReference type="InterPro" id="IPR036291">
    <property type="entry name" value="NAD(P)-bd_dom_sf"/>
</dbReference>
<proteinExistence type="predicted"/>
<keyword evidence="3" id="KW-0521">NADP</keyword>
<comment type="subcellular location">
    <subcellularLocation>
        <location evidence="1">Cytoplasm</location>
    </subcellularLocation>
</comment>